<dbReference type="Gene3D" id="2.60.40.1080">
    <property type="match status" value="3"/>
</dbReference>
<dbReference type="InterPro" id="IPR032260">
    <property type="entry name" value="DUF5060"/>
</dbReference>
<protein>
    <submittedName>
        <fullName evidence="3">Uncharacterized protein</fullName>
    </submittedName>
</protein>
<feature type="compositionally biased region" description="Basic and acidic residues" evidence="1">
    <location>
        <begin position="1377"/>
        <end position="1387"/>
    </location>
</feature>
<dbReference type="InterPro" id="IPR008979">
    <property type="entry name" value="Galactose-bd-like_sf"/>
</dbReference>
<dbReference type="PANTHER" id="PTHR37836:SF2">
    <property type="entry name" value="DUF4038 DOMAIN-CONTAINING PROTEIN"/>
    <property type="match status" value="1"/>
</dbReference>
<dbReference type="InterPro" id="IPR000421">
    <property type="entry name" value="FA58C"/>
</dbReference>
<dbReference type="Pfam" id="PF00754">
    <property type="entry name" value="F5_F8_type_C"/>
    <property type="match status" value="1"/>
</dbReference>
<reference evidence="3 4" key="1">
    <citation type="submission" date="2018-11" db="EMBL/GenBank/DDBJ databases">
        <title>Complete genome sequence of Paenibacillus baekrokdamisoli strain KCTC 33723.</title>
        <authorList>
            <person name="Kang S.W."/>
            <person name="Lee K.C."/>
            <person name="Kim K.K."/>
            <person name="Kim J.S."/>
            <person name="Kim D.S."/>
            <person name="Ko S.H."/>
            <person name="Yang S.H."/>
            <person name="Lee J.S."/>
        </authorList>
    </citation>
    <scope>NUCLEOTIDE SEQUENCE [LARGE SCALE GENOMIC DNA]</scope>
    <source>
        <strain evidence="3 4">KCTC 33723</strain>
    </source>
</reference>
<dbReference type="Pfam" id="PF16586">
    <property type="entry name" value="DUF5060"/>
    <property type="match status" value="1"/>
</dbReference>
<name>A0A3G9IUL8_9BACL</name>
<dbReference type="Gene3D" id="3.20.20.80">
    <property type="entry name" value="Glycosidases"/>
    <property type="match status" value="1"/>
</dbReference>
<dbReference type="Gene3D" id="2.60.40.10">
    <property type="entry name" value="Immunoglobulins"/>
    <property type="match status" value="1"/>
</dbReference>
<evidence type="ECO:0000313" key="4">
    <source>
        <dbReference type="Proteomes" id="UP000275368"/>
    </source>
</evidence>
<dbReference type="Pfam" id="PF00395">
    <property type="entry name" value="SLH"/>
    <property type="match status" value="3"/>
</dbReference>
<organism evidence="3 4">
    <name type="scientific">Paenibacillus baekrokdamisoli</name>
    <dbReference type="NCBI Taxonomy" id="1712516"/>
    <lineage>
        <taxon>Bacteria</taxon>
        <taxon>Bacillati</taxon>
        <taxon>Bacillota</taxon>
        <taxon>Bacilli</taxon>
        <taxon>Bacillales</taxon>
        <taxon>Paenibacillaceae</taxon>
        <taxon>Paenibacillus</taxon>
    </lineage>
</organism>
<dbReference type="EMBL" id="AP019308">
    <property type="protein sequence ID" value="BBH22106.1"/>
    <property type="molecule type" value="Genomic_DNA"/>
</dbReference>
<evidence type="ECO:0000313" key="3">
    <source>
        <dbReference type="EMBL" id="BBH22106.1"/>
    </source>
</evidence>
<dbReference type="Proteomes" id="UP000275368">
    <property type="component" value="Chromosome"/>
</dbReference>
<dbReference type="Pfam" id="PF02368">
    <property type="entry name" value="Big_2"/>
    <property type="match status" value="1"/>
</dbReference>
<dbReference type="RefSeq" id="WP_125659658.1">
    <property type="nucleotide sequence ID" value="NZ_AP019308.1"/>
</dbReference>
<dbReference type="PROSITE" id="PS50022">
    <property type="entry name" value="FA58C_3"/>
    <property type="match status" value="1"/>
</dbReference>
<dbReference type="SUPFAM" id="SSF49785">
    <property type="entry name" value="Galactose-binding domain-like"/>
    <property type="match status" value="3"/>
</dbReference>
<feature type="region of interest" description="Disordered" evidence="1">
    <location>
        <begin position="1347"/>
        <end position="1387"/>
    </location>
</feature>
<dbReference type="Gene3D" id="2.60.120.260">
    <property type="entry name" value="Galactose-binding domain-like"/>
    <property type="match status" value="3"/>
</dbReference>
<feature type="chain" id="PRO_5043388766" evidence="2">
    <location>
        <begin position="25"/>
        <end position="1566"/>
    </location>
</feature>
<evidence type="ECO:0000256" key="1">
    <source>
        <dbReference type="SAM" id="MobiDB-lite"/>
    </source>
</evidence>
<dbReference type="OrthoDB" id="59486at2"/>
<feature type="signal peptide" evidence="2">
    <location>
        <begin position="1"/>
        <end position="24"/>
    </location>
</feature>
<dbReference type="SMART" id="SM00635">
    <property type="entry name" value="BID_2"/>
    <property type="match status" value="3"/>
</dbReference>
<feature type="compositionally biased region" description="Polar residues" evidence="1">
    <location>
        <begin position="1347"/>
        <end position="1360"/>
    </location>
</feature>
<gene>
    <name evidence="3" type="ORF">Back11_34510</name>
</gene>
<dbReference type="InterPro" id="IPR025277">
    <property type="entry name" value="Apiosidase-like_cat_dom"/>
</dbReference>
<dbReference type="InterPro" id="IPR003343">
    <property type="entry name" value="Big_2"/>
</dbReference>
<dbReference type="PANTHER" id="PTHR37836">
    <property type="entry name" value="LMO1036 PROTEIN"/>
    <property type="match status" value="1"/>
</dbReference>
<dbReference type="InterPro" id="IPR013783">
    <property type="entry name" value="Ig-like_fold"/>
</dbReference>
<dbReference type="InterPro" id="IPR001119">
    <property type="entry name" value="SLH_dom"/>
</dbReference>
<dbReference type="Pfam" id="PF13204">
    <property type="entry name" value="Apiosidase"/>
    <property type="match status" value="1"/>
</dbReference>
<sequence length="1566" mass="171510">MIKKRLIRRTVPMLLLSLMLQLFPAGVIRAEEAKAYSEVPAVSYLISKGAAVVGLNGMKFNDGDPVNLTDGKENTMSGGYGPVDFYVDLGQKLPLNYVNILFNRMWDGVNTIYVSDDAENWKMVITGDGGQHEYMKVTSDGESQPNELGALLPEGTEGRYVRLSSKDWANIYEFGVYSSQELSAPNTAYSEAPSGSRIVSQGAQVIGYNGMKFNDGDPANLTDGNFGTMAGGYGRVDFYVDLGRKLELDYVKVLFNRMWHGPNKLYVSDDAEHWTAVVSGDGAAYEYMKDAAATDGEHQPNELGALLPKGTEGRYVRFTARDWANLYELQVYSSQPISSERILVRGPAKLEVISGLSIKMHADVQPLTTTDPSVTWSVYSKNGSQGEAEIDPATGMLTAKSPGTVTVVAEVADGSGITGSADVVILPEAEVWRELEMALESRKTYDNPFLDVDVTATFTGPNGEELTRPAFWDGRNTWKVRFAPTVTGEWKVTTASNDTGDEGLNRSEPIKFTAVSYDGPLEIYKRGFLKTAENKRYFMYNDETPFFYLGDTHWLMPDEDFESSNVDGIDSQFKYAVDHRVSQGYTVYQSEPLYANGMGLNVTQGIQSDSLAKLADIDRKFQYIADAGLVHANAALTFTSVLNVTDPDLLQRLGRYWQARYGAYPVLWTTAQEIDPLMGGVDPKYWQLVAQGIHDSDSYKQPLTAHMAVVPTFETTWGDKPYHSWFAAQVLTLTKELYASYMAYPTIKPIVTYETGYEHNGVTTEKSRTAPYIAFQNGSFGFGYGAQGVWAIQHSPDDWFHYGPYYRWFDGLQALAGSQMTYFKRFYSDMEWWKLTPVFGNTGYADFAADSQSFLSVDGNRTYVAYFADRSKRTGKLRQMADTTYKAQWYDTRTGEYALISDQVIPIGGEWTVPEKPDKEDWILLVTSAKSALAPKLIVSSENNATTIFTQHGKLQMTANIAGSDRTDNVNWNVINPGGSDTALASIDASGLLTAIGNGIVRVTAASKDGSGTIASKTVILTRQDKSEPPALTRHITIKDGGRRQLLAYFDPDNSLDQRVEWAVYESDGVTPTDKAKISDTGIVQLLQEGSVKVVAIALDGSGVSGTYDYTIVFNDVIVNPLFEGATVTASSTDYANDYRPIKAITSQHGDWTGWTSGLDGGTSYANPQWLEVQFKQPTAFNHVEIYSTKAFQMKDFDVQYWDGEHWVSLYSVKGNESEAVKALIPEVVTEKIRVICYKGDTLAIARVSAIEVYMDNKSHDARLKGIAVTGRPLQGFDSGKTGYDIQLPAGTTAVPTVAVEAMQEKAEVKVTQAGSTTGKAVIQVTAEDGITTTIYEVRFSVASVVNPQNPDSVTGTNPGTDPGKVPDTNPGTEPGQHPDGKVKLTDVPDSHWAADSIRQAVDLGIITGYEDGTFKPDKEVSRSEFIAMLVRALKLPPNDTAAVTFADAGSIAKWAQPYVAQAVEQGLITGFADGTFRPQATITRTELAALLVRASGLQVQLDAERSSLSFSDVDRIPEWAVRYVATAVDAGLLQGVGGNRFDVKGVVTRAQAAVAIIRLLNLNGS</sequence>
<evidence type="ECO:0000256" key="2">
    <source>
        <dbReference type="SAM" id="SignalP"/>
    </source>
</evidence>
<dbReference type="PROSITE" id="PS51272">
    <property type="entry name" value="SLH"/>
    <property type="match status" value="3"/>
</dbReference>
<dbReference type="KEGG" id="pbk:Back11_34510"/>
<keyword evidence="2" id="KW-0732">Signal</keyword>
<accession>A0A3G9IUL8</accession>
<keyword evidence="4" id="KW-1185">Reference proteome</keyword>
<proteinExistence type="predicted"/>